<keyword evidence="2" id="KW-1185">Reference proteome</keyword>
<evidence type="ECO:0008006" key="3">
    <source>
        <dbReference type="Google" id="ProtNLM"/>
    </source>
</evidence>
<dbReference type="Proteomes" id="UP000641152">
    <property type="component" value="Unassembled WGS sequence"/>
</dbReference>
<evidence type="ECO:0000313" key="2">
    <source>
        <dbReference type="Proteomes" id="UP000641152"/>
    </source>
</evidence>
<comment type="caution">
    <text evidence="1">The sequence shown here is derived from an EMBL/GenBank/DDBJ whole genome shotgun (WGS) entry which is preliminary data.</text>
</comment>
<gene>
    <name evidence="1" type="ORF">EBB_18325</name>
</gene>
<evidence type="ECO:0000313" key="1">
    <source>
        <dbReference type="EMBL" id="MBD9362429.1"/>
    </source>
</evidence>
<dbReference type="EMBL" id="JACXST010000003">
    <property type="protein sequence ID" value="MBD9362429.1"/>
    <property type="molecule type" value="Genomic_DNA"/>
</dbReference>
<reference evidence="1 2" key="1">
    <citation type="submission" date="2020-09" db="EMBL/GenBank/DDBJ databases">
        <title>Methylomonas albis sp. nov. and Methylomonas fluvii sp. nov.: Two cold-adapted methanotrophs from the River Elbe and an amended description of Methylovulum psychrotolerans strain Eb1.</title>
        <authorList>
            <person name="Bussmann I.K."/>
            <person name="Klings K.-W."/>
            <person name="Warnstedt J."/>
            <person name="Hoppert M."/>
            <person name="Saborowski A."/>
            <person name="Horn F."/>
            <person name="Liebner S."/>
        </authorList>
    </citation>
    <scope>NUCLEOTIDE SEQUENCE [LARGE SCALE GENOMIC DNA]</scope>
    <source>
        <strain evidence="1 2">EbB</strain>
    </source>
</reference>
<protein>
    <recommendedName>
        <fullName evidence="3">Fe2OG dioxygenase domain-containing protein</fullName>
    </recommendedName>
</protein>
<proteinExistence type="predicted"/>
<dbReference type="RefSeq" id="WP_192395205.1">
    <property type="nucleotide sequence ID" value="NZ_CAJHIU010000003.1"/>
</dbReference>
<organism evidence="1 2">
    <name type="scientific">Methylomonas fluvii</name>
    <dbReference type="NCBI Taxonomy" id="1854564"/>
    <lineage>
        <taxon>Bacteria</taxon>
        <taxon>Pseudomonadati</taxon>
        <taxon>Pseudomonadota</taxon>
        <taxon>Gammaproteobacteria</taxon>
        <taxon>Methylococcales</taxon>
        <taxon>Methylococcaceae</taxon>
        <taxon>Methylomonas</taxon>
    </lineage>
</organism>
<sequence length="280" mass="30873">MPLAPPSPFVRNRVVDTVIRKHSEPQRIEVCSHSLTRGFIKTSIIQGEDTGFEVATALLNGNESILPQLSPDEAMALWRAGLIVLPDERTPPFAPESFSTPRDFYAANGYTLINNCIFPAMTASLISHYRAKLEAGALLRGDVQVDRYTAHNDPAGRVVQQALRPAVEHIVGAPIKASYTYTSLYCGGTDLPIHTDRSQCQYTVSLLIDYQPIPSDGISPWPIRVYPNANDPMDCHQRLGGGILFRGCEIRHGRPSLPANDTCWVMLLHYVDADFSGSLD</sequence>
<accession>A0ABR9DH50</accession>
<name>A0ABR9DH50_9GAMM</name>